<protein>
    <submittedName>
        <fullName evidence="1">Uncharacterized protein</fullName>
    </submittedName>
</protein>
<dbReference type="EMBL" id="JAKZEL010000023">
    <property type="protein sequence ID" value="KAI4532019.1"/>
    <property type="molecule type" value="Genomic_DNA"/>
</dbReference>
<name>A0AAD4TTC5_OVIAM</name>
<keyword evidence="2" id="KW-1185">Reference proteome</keyword>
<sequence length="99" mass="10811">MSWRVLRPLSVLSDEDVPSLPPPHHQDRPLLQETETQVLPLGHGDTHRLISQTRRDLTLGEGAVAADLPATPHPGWRSTGNWVPLAQRGRSDSLAALCG</sequence>
<dbReference type="AlphaFoldDB" id="A0AAD4TTC5"/>
<evidence type="ECO:0000313" key="1">
    <source>
        <dbReference type="EMBL" id="KAI4532019.1"/>
    </source>
</evidence>
<dbReference type="Proteomes" id="UP001214576">
    <property type="component" value="Unassembled WGS sequence"/>
</dbReference>
<reference evidence="1" key="1">
    <citation type="submission" date="2022-03" db="EMBL/GenBank/DDBJ databases">
        <title>Genomic analyses of argali, domestic sheep and their hybrids provide insights into chromosomal evolution, heterosis and genetic basis of agronomic traits.</title>
        <authorList>
            <person name="Li M."/>
        </authorList>
    </citation>
    <scope>NUCLEOTIDE SEQUENCE</scope>
    <source>
        <strain evidence="1">CAU-MHL-2022a</strain>
        <tissue evidence="1">Skin</tissue>
    </source>
</reference>
<accession>A0AAD4TTC5</accession>
<evidence type="ECO:0000313" key="2">
    <source>
        <dbReference type="Proteomes" id="UP001214576"/>
    </source>
</evidence>
<gene>
    <name evidence="1" type="ORF">MG293_018533</name>
</gene>
<organism evidence="1 2">
    <name type="scientific">Ovis ammon polii</name>
    <dbReference type="NCBI Taxonomy" id="230172"/>
    <lineage>
        <taxon>Eukaryota</taxon>
        <taxon>Metazoa</taxon>
        <taxon>Chordata</taxon>
        <taxon>Craniata</taxon>
        <taxon>Vertebrata</taxon>
        <taxon>Euteleostomi</taxon>
        <taxon>Mammalia</taxon>
        <taxon>Eutheria</taxon>
        <taxon>Laurasiatheria</taxon>
        <taxon>Artiodactyla</taxon>
        <taxon>Ruminantia</taxon>
        <taxon>Pecora</taxon>
        <taxon>Bovidae</taxon>
        <taxon>Caprinae</taxon>
        <taxon>Ovis</taxon>
    </lineage>
</organism>
<proteinExistence type="predicted"/>
<comment type="caution">
    <text evidence="1">The sequence shown here is derived from an EMBL/GenBank/DDBJ whole genome shotgun (WGS) entry which is preliminary data.</text>
</comment>